<dbReference type="EMBL" id="QAPG01000130">
    <property type="protein sequence ID" value="TDZ30462.1"/>
    <property type="molecule type" value="Genomic_DNA"/>
</dbReference>
<dbReference type="InterPro" id="IPR051175">
    <property type="entry name" value="CLK_kinases"/>
</dbReference>
<feature type="region of interest" description="Disordered" evidence="7">
    <location>
        <begin position="333"/>
        <end position="357"/>
    </location>
</feature>
<proteinExistence type="predicted"/>
<accession>A0A4R8PX61</accession>
<dbReference type="Pfam" id="PF00069">
    <property type="entry name" value="Pkinase"/>
    <property type="match status" value="1"/>
</dbReference>
<dbReference type="GO" id="GO:0005524">
    <property type="term" value="F:ATP binding"/>
    <property type="evidence" value="ECO:0007669"/>
    <property type="project" value="UniProtKB-UniRule"/>
</dbReference>
<dbReference type="GO" id="GO:0004674">
    <property type="term" value="F:protein serine/threonine kinase activity"/>
    <property type="evidence" value="ECO:0007669"/>
    <property type="project" value="UniProtKB-KW"/>
</dbReference>
<dbReference type="GO" id="GO:0005634">
    <property type="term" value="C:nucleus"/>
    <property type="evidence" value="ECO:0007669"/>
    <property type="project" value="TreeGrafter"/>
</dbReference>
<name>A0A4R8PX61_9PEZI</name>
<dbReference type="PANTHER" id="PTHR45646:SF11">
    <property type="entry name" value="SERINE_THREONINE-PROTEIN KINASE DOA"/>
    <property type="match status" value="1"/>
</dbReference>
<dbReference type="InterPro" id="IPR011009">
    <property type="entry name" value="Kinase-like_dom_sf"/>
</dbReference>
<evidence type="ECO:0000256" key="2">
    <source>
        <dbReference type="ARBA" id="ARBA00022679"/>
    </source>
</evidence>
<dbReference type="Gene3D" id="3.30.200.20">
    <property type="entry name" value="Phosphorylase Kinase, domain 1"/>
    <property type="match status" value="1"/>
</dbReference>
<gene>
    <name evidence="9" type="primary">Srpk2</name>
    <name evidence="9" type="ORF">C8035_v002457</name>
</gene>
<evidence type="ECO:0000256" key="5">
    <source>
        <dbReference type="ARBA" id="ARBA00022840"/>
    </source>
</evidence>
<dbReference type="PANTHER" id="PTHR45646">
    <property type="entry name" value="SERINE/THREONINE-PROTEIN KINASE DOA-RELATED"/>
    <property type="match status" value="1"/>
</dbReference>
<dbReference type="SUPFAM" id="SSF56112">
    <property type="entry name" value="Protein kinase-like (PK-like)"/>
    <property type="match status" value="1"/>
</dbReference>
<feature type="binding site" evidence="6">
    <location>
        <position position="68"/>
    </location>
    <ligand>
        <name>ATP</name>
        <dbReference type="ChEBI" id="CHEBI:30616"/>
    </ligand>
</feature>
<keyword evidence="3 6" id="KW-0547">Nucleotide-binding</keyword>
<dbReference type="PROSITE" id="PS00107">
    <property type="entry name" value="PROTEIN_KINASE_ATP"/>
    <property type="match status" value="1"/>
</dbReference>
<dbReference type="AlphaFoldDB" id="A0A4R8PX61"/>
<dbReference type="Gene3D" id="1.10.510.10">
    <property type="entry name" value="Transferase(Phosphotransferase) domain 1"/>
    <property type="match status" value="1"/>
</dbReference>
<dbReference type="Proteomes" id="UP000295083">
    <property type="component" value="Unassembled WGS sequence"/>
</dbReference>
<evidence type="ECO:0000256" key="7">
    <source>
        <dbReference type="SAM" id="MobiDB-lite"/>
    </source>
</evidence>
<organism evidence="9 10">
    <name type="scientific">Colletotrichum spinosum</name>
    <dbReference type="NCBI Taxonomy" id="1347390"/>
    <lineage>
        <taxon>Eukaryota</taxon>
        <taxon>Fungi</taxon>
        <taxon>Dikarya</taxon>
        <taxon>Ascomycota</taxon>
        <taxon>Pezizomycotina</taxon>
        <taxon>Sordariomycetes</taxon>
        <taxon>Hypocreomycetidae</taxon>
        <taxon>Glomerellales</taxon>
        <taxon>Glomerellaceae</taxon>
        <taxon>Colletotrichum</taxon>
        <taxon>Colletotrichum orbiculare species complex</taxon>
    </lineage>
</organism>
<evidence type="ECO:0000256" key="1">
    <source>
        <dbReference type="ARBA" id="ARBA00022527"/>
    </source>
</evidence>
<keyword evidence="10" id="KW-1185">Reference proteome</keyword>
<protein>
    <submittedName>
        <fullName evidence="9">SRSF protein kinase 2</fullName>
    </submittedName>
</protein>
<reference evidence="9 10" key="1">
    <citation type="submission" date="2018-11" db="EMBL/GenBank/DDBJ databases">
        <title>Genome sequence and assembly of Colletotrichum spinosum.</title>
        <authorList>
            <person name="Gan P."/>
            <person name="Shirasu K."/>
        </authorList>
    </citation>
    <scope>NUCLEOTIDE SEQUENCE [LARGE SCALE GENOMIC DNA]</scope>
    <source>
        <strain evidence="9 10">CBS 515.97</strain>
    </source>
</reference>
<evidence type="ECO:0000256" key="4">
    <source>
        <dbReference type="ARBA" id="ARBA00022777"/>
    </source>
</evidence>
<keyword evidence="4 9" id="KW-0418">Kinase</keyword>
<evidence type="ECO:0000256" key="6">
    <source>
        <dbReference type="PROSITE-ProRule" id="PRU10141"/>
    </source>
</evidence>
<dbReference type="PROSITE" id="PS50011">
    <property type="entry name" value="PROTEIN_KINASE_DOM"/>
    <property type="match status" value="1"/>
</dbReference>
<evidence type="ECO:0000256" key="3">
    <source>
        <dbReference type="ARBA" id="ARBA00022741"/>
    </source>
</evidence>
<evidence type="ECO:0000313" key="9">
    <source>
        <dbReference type="EMBL" id="TDZ30462.1"/>
    </source>
</evidence>
<evidence type="ECO:0000313" key="10">
    <source>
        <dbReference type="Proteomes" id="UP000295083"/>
    </source>
</evidence>
<feature type="domain" description="Protein kinase" evidence="8">
    <location>
        <begin position="39"/>
        <end position="416"/>
    </location>
</feature>
<keyword evidence="1" id="KW-0723">Serine/threonine-protein kinase</keyword>
<dbReference type="SMART" id="SM00220">
    <property type="entry name" value="S_TKc"/>
    <property type="match status" value="1"/>
</dbReference>
<sequence length="434" mass="48719">MSPKKSVQYHWIDGVERLELYEPGGYHPVTIDTLLHGRYRIVDKLGYGGYSTVWLAHDGQLKRYVAIKVNVSKPSLSCREPMTLRALSSSTPTPPALNTAVIKACDVIPDILDEFSLKGPNGIHVCYAVAPAQGNLREASFSRLFPIDVARALAAKLAVAVSFIHSQGFVHGDIHLRNALVKLPPGLDELSIAQFRENFGEPEIMPVRRVDGKPLTPNVPPQAVLPLYLGKKAQKFDLVDARGLTLSDFGEAFTPATEQRLGKHCNTPVAKRAPETLFEPDTPISYPSDIWSLGVAIWEVLGMKAIFSECEPQDEVMAQQIDVLGSQGLPPSWLRDWERSHDDQRTPRQPTGDRETWPPLQEAFEDFIQKYRRKREGAGTFEDGEKQAILDLMRRMLKFRPEERLTIDEVIQSEWMVKWELPQLEGSPKVSPLV</sequence>
<dbReference type="GO" id="GO:0043484">
    <property type="term" value="P:regulation of RNA splicing"/>
    <property type="evidence" value="ECO:0007669"/>
    <property type="project" value="TreeGrafter"/>
</dbReference>
<feature type="compositionally biased region" description="Basic and acidic residues" evidence="7">
    <location>
        <begin position="335"/>
        <end position="356"/>
    </location>
</feature>
<comment type="caution">
    <text evidence="9">The sequence shown here is derived from an EMBL/GenBank/DDBJ whole genome shotgun (WGS) entry which is preliminary data.</text>
</comment>
<evidence type="ECO:0000259" key="8">
    <source>
        <dbReference type="PROSITE" id="PS50011"/>
    </source>
</evidence>
<dbReference type="InterPro" id="IPR017441">
    <property type="entry name" value="Protein_kinase_ATP_BS"/>
</dbReference>
<keyword evidence="2" id="KW-0808">Transferase</keyword>
<keyword evidence="5 6" id="KW-0067">ATP-binding</keyword>
<dbReference type="InterPro" id="IPR000719">
    <property type="entry name" value="Prot_kinase_dom"/>
</dbReference>